<dbReference type="Proteomes" id="UP000619265">
    <property type="component" value="Unassembled WGS sequence"/>
</dbReference>
<comment type="caution">
    <text evidence="2">The sequence shown here is derived from an EMBL/GenBank/DDBJ whole genome shotgun (WGS) entry which is preliminary data.</text>
</comment>
<feature type="non-terminal residue" evidence="2">
    <location>
        <position position="1"/>
    </location>
</feature>
<evidence type="ECO:0000313" key="2">
    <source>
        <dbReference type="EMBL" id="KAF5460145.1"/>
    </source>
</evidence>
<keyword evidence="1" id="KW-0732">Signal</keyword>
<organism evidence="2 3">
    <name type="scientific">Juglans regia</name>
    <name type="common">English walnut</name>
    <dbReference type="NCBI Taxonomy" id="51240"/>
    <lineage>
        <taxon>Eukaryota</taxon>
        <taxon>Viridiplantae</taxon>
        <taxon>Streptophyta</taxon>
        <taxon>Embryophyta</taxon>
        <taxon>Tracheophyta</taxon>
        <taxon>Spermatophyta</taxon>
        <taxon>Magnoliopsida</taxon>
        <taxon>eudicotyledons</taxon>
        <taxon>Gunneridae</taxon>
        <taxon>Pentapetalae</taxon>
        <taxon>rosids</taxon>
        <taxon>fabids</taxon>
        <taxon>Fagales</taxon>
        <taxon>Juglandaceae</taxon>
        <taxon>Juglans</taxon>
    </lineage>
</organism>
<dbReference type="Gramene" id="Jr09_05840_p2">
    <property type="protein sequence ID" value="cds.Jr09_05840_p2"/>
    <property type="gene ID" value="Jr09_05840"/>
</dbReference>
<dbReference type="AlphaFoldDB" id="A0A833U1Y9"/>
<reference evidence="2" key="2">
    <citation type="submission" date="2020-03" db="EMBL/GenBank/DDBJ databases">
        <title>Walnut 2.0.</title>
        <authorList>
            <person name="Marrano A."/>
            <person name="Britton M."/>
            <person name="Zimin A.V."/>
            <person name="Zaini P.A."/>
            <person name="Workman R."/>
            <person name="Puiu D."/>
            <person name="Bianco L."/>
            <person name="Allen B.J."/>
            <person name="Troggio M."/>
            <person name="Leslie C.A."/>
            <person name="Timp W."/>
            <person name="Dendekar A."/>
            <person name="Salzberg S.L."/>
            <person name="Neale D.B."/>
        </authorList>
    </citation>
    <scope>NUCLEOTIDE SEQUENCE</scope>
    <source>
        <tissue evidence="2">Leaves</tissue>
    </source>
</reference>
<gene>
    <name evidence="2" type="ORF">F2P56_020034</name>
</gene>
<protein>
    <submittedName>
        <fullName evidence="2">Uncharacterized protein</fullName>
    </submittedName>
</protein>
<sequence length="129" mass="14778">IRRSLHLSLPVFFSLFQCLLSKRWRSRTHAILSSKQNPGVRLGFLRSKTSLSQNNSSVIDLLSSLIPPPSSPPPSFFPIDCSFAKYGYDLSQKLRFPYFTIKIFSNPPFSYFSVEFIGFTITPVIRLRN</sequence>
<dbReference type="EMBL" id="LIHL02000009">
    <property type="protein sequence ID" value="KAF5460145.1"/>
    <property type="molecule type" value="Genomic_DNA"/>
</dbReference>
<proteinExistence type="predicted"/>
<name>A0A833U1Y9_JUGRE</name>
<feature type="signal peptide" evidence="1">
    <location>
        <begin position="1"/>
        <end position="21"/>
    </location>
</feature>
<evidence type="ECO:0000313" key="3">
    <source>
        <dbReference type="Proteomes" id="UP000619265"/>
    </source>
</evidence>
<reference evidence="2" key="1">
    <citation type="submission" date="2015-10" db="EMBL/GenBank/DDBJ databases">
        <authorList>
            <person name="Martinez-Garcia P.J."/>
            <person name="Crepeau M.W."/>
            <person name="Puiu D."/>
            <person name="Gonzalez-Ibeas D."/>
            <person name="Whalen J."/>
            <person name="Stevens K."/>
            <person name="Paul R."/>
            <person name="Butterfield T."/>
            <person name="Britton M."/>
            <person name="Reagan R."/>
            <person name="Chakraborty S."/>
            <person name="Walawage S.L."/>
            <person name="Vasquez-Gross H.A."/>
            <person name="Cardeno C."/>
            <person name="Famula R."/>
            <person name="Pratt K."/>
            <person name="Kuruganti S."/>
            <person name="Aradhya M.K."/>
            <person name="Leslie C.A."/>
            <person name="Dandekar A.M."/>
            <person name="Salzberg S.L."/>
            <person name="Wegrzyn J.L."/>
            <person name="Langley C.H."/>
            <person name="Neale D.B."/>
        </authorList>
    </citation>
    <scope>NUCLEOTIDE SEQUENCE</scope>
    <source>
        <tissue evidence="2">Leaves</tissue>
    </source>
</reference>
<evidence type="ECO:0000256" key="1">
    <source>
        <dbReference type="SAM" id="SignalP"/>
    </source>
</evidence>
<accession>A0A833U1Y9</accession>
<feature type="chain" id="PRO_5032959884" evidence="1">
    <location>
        <begin position="22"/>
        <end position="129"/>
    </location>
</feature>